<dbReference type="InterPro" id="IPR011009">
    <property type="entry name" value="Kinase-like_dom_sf"/>
</dbReference>
<evidence type="ECO:0000256" key="5">
    <source>
        <dbReference type="ARBA" id="ARBA00022840"/>
    </source>
</evidence>
<evidence type="ECO:0000313" key="6">
    <source>
        <dbReference type="EMBL" id="RDX69763.1"/>
    </source>
</evidence>
<keyword evidence="4" id="KW-0418">Kinase</keyword>
<keyword evidence="1" id="KW-0723">Serine/threonine-protein kinase</keyword>
<dbReference type="GO" id="GO:0004674">
    <property type="term" value="F:protein serine/threonine kinase activity"/>
    <property type="evidence" value="ECO:0007669"/>
    <property type="project" value="UniProtKB-KW"/>
</dbReference>
<dbReference type="Gene3D" id="1.10.510.10">
    <property type="entry name" value="Transferase(Phosphotransferase) domain 1"/>
    <property type="match status" value="1"/>
</dbReference>
<keyword evidence="5" id="KW-0067">ATP-binding</keyword>
<protein>
    <submittedName>
        <fullName evidence="6">Cysteine-rich receptor-like protein kinase 29</fullName>
    </submittedName>
</protein>
<evidence type="ECO:0000256" key="2">
    <source>
        <dbReference type="ARBA" id="ARBA00022679"/>
    </source>
</evidence>
<sequence>WIYGIDGQFSLKLDVFSFGVLVLEITWRNWREGTTLNIVDLSINNYSRNEMLRCIHIGLLCVQENLADKPTMATIILMLNSCYLSLPIPSEHAFHVNTLQEKYFLATNYRRC</sequence>
<dbReference type="STRING" id="157652.A0A371EUS0"/>
<proteinExistence type="predicted"/>
<organism evidence="6 7">
    <name type="scientific">Mucuna pruriens</name>
    <name type="common">Velvet bean</name>
    <name type="synonym">Dolichos pruriens</name>
    <dbReference type="NCBI Taxonomy" id="157652"/>
    <lineage>
        <taxon>Eukaryota</taxon>
        <taxon>Viridiplantae</taxon>
        <taxon>Streptophyta</taxon>
        <taxon>Embryophyta</taxon>
        <taxon>Tracheophyta</taxon>
        <taxon>Spermatophyta</taxon>
        <taxon>Magnoliopsida</taxon>
        <taxon>eudicotyledons</taxon>
        <taxon>Gunneridae</taxon>
        <taxon>Pentapetalae</taxon>
        <taxon>rosids</taxon>
        <taxon>fabids</taxon>
        <taxon>Fabales</taxon>
        <taxon>Fabaceae</taxon>
        <taxon>Papilionoideae</taxon>
        <taxon>50 kb inversion clade</taxon>
        <taxon>NPAAA clade</taxon>
        <taxon>indigoferoid/millettioid clade</taxon>
        <taxon>Phaseoleae</taxon>
        <taxon>Mucuna</taxon>
    </lineage>
</organism>
<feature type="non-terminal residue" evidence="6">
    <location>
        <position position="1"/>
    </location>
</feature>
<dbReference type="GO" id="GO:0005886">
    <property type="term" value="C:plasma membrane"/>
    <property type="evidence" value="ECO:0007669"/>
    <property type="project" value="TreeGrafter"/>
</dbReference>
<comment type="caution">
    <text evidence="6">The sequence shown here is derived from an EMBL/GenBank/DDBJ whole genome shotgun (WGS) entry which is preliminary data.</text>
</comment>
<dbReference type="SUPFAM" id="SSF56112">
    <property type="entry name" value="Protein kinase-like (PK-like)"/>
    <property type="match status" value="1"/>
</dbReference>
<evidence type="ECO:0000256" key="3">
    <source>
        <dbReference type="ARBA" id="ARBA00022741"/>
    </source>
</evidence>
<accession>A0A371EUS0</accession>
<dbReference type="Proteomes" id="UP000257109">
    <property type="component" value="Unassembled WGS sequence"/>
</dbReference>
<dbReference type="PANTHER" id="PTHR27002">
    <property type="entry name" value="RECEPTOR-LIKE SERINE/THREONINE-PROTEIN KINASE SD1-8"/>
    <property type="match status" value="1"/>
</dbReference>
<keyword evidence="2" id="KW-0808">Transferase</keyword>
<reference evidence="6" key="1">
    <citation type="submission" date="2018-05" db="EMBL/GenBank/DDBJ databases">
        <title>Draft genome of Mucuna pruriens seed.</title>
        <authorList>
            <person name="Nnadi N.E."/>
            <person name="Vos R."/>
            <person name="Hasami M.H."/>
            <person name="Devisetty U.K."/>
            <person name="Aguiy J.C."/>
        </authorList>
    </citation>
    <scope>NUCLEOTIDE SEQUENCE [LARGE SCALE GENOMIC DNA]</scope>
    <source>
        <strain evidence="6">JCA_2017</strain>
    </source>
</reference>
<evidence type="ECO:0000313" key="7">
    <source>
        <dbReference type="Proteomes" id="UP000257109"/>
    </source>
</evidence>
<name>A0A371EUS0_MUCPR</name>
<gene>
    <name evidence="6" type="primary">CRK29</name>
    <name evidence="6" type="ORF">CR513_51081</name>
</gene>
<dbReference type="EMBL" id="QJKJ01011973">
    <property type="protein sequence ID" value="RDX69763.1"/>
    <property type="molecule type" value="Genomic_DNA"/>
</dbReference>
<dbReference type="GO" id="GO:0005524">
    <property type="term" value="F:ATP binding"/>
    <property type="evidence" value="ECO:0007669"/>
    <property type="project" value="UniProtKB-KW"/>
</dbReference>
<evidence type="ECO:0000256" key="1">
    <source>
        <dbReference type="ARBA" id="ARBA00022527"/>
    </source>
</evidence>
<evidence type="ECO:0000256" key="4">
    <source>
        <dbReference type="ARBA" id="ARBA00022777"/>
    </source>
</evidence>
<keyword evidence="3" id="KW-0547">Nucleotide-binding</keyword>
<dbReference type="AlphaFoldDB" id="A0A371EUS0"/>
<keyword evidence="7" id="KW-1185">Reference proteome</keyword>
<dbReference type="PANTHER" id="PTHR27002:SF1073">
    <property type="entry name" value="CYSTEINE-RICH RECEPTOR-LIKE PROTEIN KINASE 29"/>
    <property type="match status" value="1"/>
</dbReference>
<dbReference type="OrthoDB" id="4062651at2759"/>